<dbReference type="Pfam" id="PF04010">
    <property type="entry name" value="DUF357"/>
    <property type="match status" value="2"/>
</dbReference>
<evidence type="ECO:0000313" key="2">
    <source>
        <dbReference type="EMBL" id="MDN7024136.1"/>
    </source>
</evidence>
<evidence type="ECO:0000259" key="1">
    <source>
        <dbReference type="Pfam" id="PF04010"/>
    </source>
</evidence>
<feature type="domain" description="DUF357" evidence="1">
    <location>
        <begin position="107"/>
        <end position="179"/>
    </location>
</feature>
<accession>A0ABT8M893</accession>
<dbReference type="SUPFAM" id="SSF158372">
    <property type="entry name" value="AF1782-like"/>
    <property type="match status" value="2"/>
</dbReference>
<dbReference type="Gene3D" id="1.20.1270.90">
    <property type="entry name" value="AF1782-like"/>
    <property type="match status" value="2"/>
</dbReference>
<comment type="caution">
    <text evidence="2">The sequence shown here is derived from an EMBL/GenBank/DDBJ whole genome shotgun (WGS) entry which is preliminary data.</text>
</comment>
<dbReference type="InterPro" id="IPR023140">
    <property type="entry name" value="DUF357"/>
</dbReference>
<reference evidence="2" key="1">
    <citation type="submission" date="2019-05" db="EMBL/GenBank/DDBJ databases">
        <title>Methanoculleus sp. FWC-SCC1, a methanogenic archaeon isolated from deep marine cold seep.</title>
        <authorList>
            <person name="Chen Y.-W."/>
            <person name="Chen S.-C."/>
            <person name="Teng N.-H."/>
            <person name="Lai M.-C."/>
        </authorList>
    </citation>
    <scope>NUCLEOTIDE SEQUENCE</scope>
    <source>
        <strain evidence="2">FWC-SCC1</strain>
    </source>
</reference>
<dbReference type="EMBL" id="VCYH01000002">
    <property type="protein sequence ID" value="MDN7024136.1"/>
    <property type="molecule type" value="Genomic_DNA"/>
</dbReference>
<dbReference type="RefSeq" id="WP_301663224.1">
    <property type="nucleotide sequence ID" value="NZ_VCYH01000002.1"/>
</dbReference>
<gene>
    <name evidence="2" type="ORF">FGU65_04400</name>
</gene>
<dbReference type="Proteomes" id="UP001168338">
    <property type="component" value="Unassembled WGS sequence"/>
</dbReference>
<evidence type="ECO:0000313" key="3">
    <source>
        <dbReference type="Proteomes" id="UP001168338"/>
    </source>
</evidence>
<protein>
    <submittedName>
        <fullName evidence="2">DUF357 domain-containing protein</fullName>
    </submittedName>
</protein>
<sequence>MTLEAFGVRYGRAVAAASAGPPGESPLNRAACDVLEMAAAYHADGCTFFSGGDPVNALASFAYGLGWLDAGLALGLVRCGAEPPSPDEIGAAVPAALADHLSEKTHRYERMLAEAAVSVEIAPDPASPLHRAAEECIAAAGRGLAGGRARLRENDSPGALARFSYGYGWLDAGVRAGLLRVTRRRDLFTV</sequence>
<name>A0ABT8M893_9EURY</name>
<feature type="domain" description="DUF357" evidence="1">
    <location>
        <begin position="12"/>
        <end position="76"/>
    </location>
</feature>
<dbReference type="InterPro" id="IPR036809">
    <property type="entry name" value="AF1782-like_sf"/>
</dbReference>
<organism evidence="2 3">
    <name type="scientific">Methanoculleus frigidifontis</name>
    <dbReference type="NCBI Taxonomy" id="2584085"/>
    <lineage>
        <taxon>Archaea</taxon>
        <taxon>Methanobacteriati</taxon>
        <taxon>Methanobacteriota</taxon>
        <taxon>Stenosarchaea group</taxon>
        <taxon>Methanomicrobia</taxon>
        <taxon>Methanomicrobiales</taxon>
        <taxon>Methanomicrobiaceae</taxon>
        <taxon>Methanoculleus</taxon>
    </lineage>
</organism>
<keyword evidence="3" id="KW-1185">Reference proteome</keyword>
<proteinExistence type="predicted"/>